<dbReference type="Gene3D" id="1.20.120.1900">
    <property type="entry name" value="Gamma-tubulin complex, C-terminal domain"/>
    <property type="match status" value="1"/>
</dbReference>
<dbReference type="InterPro" id="IPR041470">
    <property type="entry name" value="GCP_N"/>
</dbReference>
<comment type="similarity">
    <text evidence="1 5">Belongs to the TUBGCP family.</text>
</comment>
<organism evidence="9">
    <name type="scientific">Clastoptera arizonana</name>
    <name type="common">Arizona spittle bug</name>
    <dbReference type="NCBI Taxonomy" id="38151"/>
    <lineage>
        <taxon>Eukaryota</taxon>
        <taxon>Metazoa</taxon>
        <taxon>Ecdysozoa</taxon>
        <taxon>Arthropoda</taxon>
        <taxon>Hexapoda</taxon>
        <taxon>Insecta</taxon>
        <taxon>Pterygota</taxon>
        <taxon>Neoptera</taxon>
        <taxon>Paraneoptera</taxon>
        <taxon>Hemiptera</taxon>
        <taxon>Auchenorrhyncha</taxon>
        <taxon>Cercopoidea</taxon>
        <taxon>Clastopteridae</taxon>
        <taxon>Clastoptera</taxon>
    </lineage>
</organism>
<keyword evidence="4 5" id="KW-0206">Cytoskeleton</keyword>
<dbReference type="GO" id="GO:0000278">
    <property type="term" value="P:mitotic cell cycle"/>
    <property type="evidence" value="ECO:0007669"/>
    <property type="project" value="TreeGrafter"/>
</dbReference>
<evidence type="ECO:0000259" key="7">
    <source>
        <dbReference type="Pfam" id="PF04130"/>
    </source>
</evidence>
<dbReference type="GO" id="GO:0031122">
    <property type="term" value="P:cytoplasmic microtubule organization"/>
    <property type="evidence" value="ECO:0007669"/>
    <property type="project" value="TreeGrafter"/>
</dbReference>
<feature type="domain" description="Gamma tubulin complex component protein N-terminal" evidence="8">
    <location>
        <begin position="297"/>
        <end position="505"/>
    </location>
</feature>
<accession>A0A1B6CBB6</accession>
<evidence type="ECO:0000259" key="8">
    <source>
        <dbReference type="Pfam" id="PF17681"/>
    </source>
</evidence>
<evidence type="ECO:0000256" key="4">
    <source>
        <dbReference type="ARBA" id="ARBA00023212"/>
    </source>
</evidence>
<dbReference type="AlphaFoldDB" id="A0A1B6CBB6"/>
<keyword evidence="3 5" id="KW-0493">Microtubule</keyword>
<dbReference type="Pfam" id="PF04130">
    <property type="entry name" value="GCP_C_terminal"/>
    <property type="match status" value="1"/>
</dbReference>
<comment type="subcellular location">
    <subcellularLocation>
        <location evidence="5">Cytoplasm</location>
        <location evidence="5">Cytoskeleton</location>
        <location evidence="5">Microtubule organizing center</location>
    </subcellularLocation>
</comment>
<dbReference type="PANTHER" id="PTHR19302">
    <property type="entry name" value="GAMMA TUBULIN COMPLEX PROTEIN"/>
    <property type="match status" value="1"/>
</dbReference>
<protein>
    <recommendedName>
        <fullName evidence="5">Gamma-tubulin complex component</fullName>
    </recommendedName>
</protein>
<dbReference type="InterPro" id="IPR059169">
    <property type="entry name" value="GCP5_N_ext"/>
</dbReference>
<dbReference type="GO" id="GO:0005874">
    <property type="term" value="C:microtubule"/>
    <property type="evidence" value="ECO:0007669"/>
    <property type="project" value="UniProtKB-KW"/>
</dbReference>
<feature type="domain" description="Gamma tubulin complex component C-terminal" evidence="7">
    <location>
        <begin position="730"/>
        <end position="1000"/>
    </location>
</feature>
<reference evidence="9" key="1">
    <citation type="submission" date="2015-12" db="EMBL/GenBank/DDBJ databases">
        <title>De novo transcriptome assembly of four potential Pierce s Disease insect vectors from Arizona vineyards.</title>
        <authorList>
            <person name="Tassone E.E."/>
        </authorList>
    </citation>
    <scope>NUCLEOTIDE SEQUENCE</scope>
</reference>
<dbReference type="Pfam" id="PF17681">
    <property type="entry name" value="GCP_N_terminal"/>
    <property type="match status" value="1"/>
</dbReference>
<dbReference type="CDD" id="cd22572">
    <property type="entry name" value="GCP5_NTD"/>
    <property type="match status" value="1"/>
</dbReference>
<dbReference type="GO" id="GO:0000930">
    <property type="term" value="C:gamma-tubulin complex"/>
    <property type="evidence" value="ECO:0007669"/>
    <property type="project" value="TreeGrafter"/>
</dbReference>
<dbReference type="InterPro" id="IPR007259">
    <property type="entry name" value="GCP"/>
</dbReference>
<gene>
    <name evidence="9" type="ORF">g.18663</name>
</gene>
<dbReference type="GO" id="GO:0043015">
    <property type="term" value="F:gamma-tubulin binding"/>
    <property type="evidence" value="ECO:0007669"/>
    <property type="project" value="InterPro"/>
</dbReference>
<name>A0A1B6CBB6_9HEMI</name>
<evidence type="ECO:0000256" key="3">
    <source>
        <dbReference type="ARBA" id="ARBA00022701"/>
    </source>
</evidence>
<dbReference type="GO" id="GO:0000922">
    <property type="term" value="C:spindle pole"/>
    <property type="evidence" value="ECO:0007669"/>
    <property type="project" value="InterPro"/>
</dbReference>
<dbReference type="InterPro" id="IPR042241">
    <property type="entry name" value="GCP_C_sf"/>
</dbReference>
<dbReference type="GO" id="GO:0051011">
    <property type="term" value="F:microtubule minus-end binding"/>
    <property type="evidence" value="ECO:0007669"/>
    <property type="project" value="TreeGrafter"/>
</dbReference>
<feature type="coiled-coil region" evidence="6">
    <location>
        <begin position="376"/>
        <end position="403"/>
    </location>
</feature>
<proteinExistence type="inferred from homology"/>
<dbReference type="GO" id="GO:0051321">
    <property type="term" value="P:meiotic cell cycle"/>
    <property type="evidence" value="ECO:0007669"/>
    <property type="project" value="TreeGrafter"/>
</dbReference>
<evidence type="ECO:0000256" key="2">
    <source>
        <dbReference type="ARBA" id="ARBA00022490"/>
    </source>
</evidence>
<evidence type="ECO:0000256" key="1">
    <source>
        <dbReference type="ARBA" id="ARBA00010337"/>
    </source>
</evidence>
<dbReference type="GO" id="GO:0007020">
    <property type="term" value="P:microtubule nucleation"/>
    <property type="evidence" value="ECO:0007669"/>
    <property type="project" value="InterPro"/>
</dbReference>
<evidence type="ECO:0000313" key="9">
    <source>
        <dbReference type="EMBL" id="JAS10619.1"/>
    </source>
</evidence>
<keyword evidence="6" id="KW-0175">Coiled coil</keyword>
<sequence>MALLALNRKKQALAPDVRQLIISLTGFENEENIKECENYIFSNILYFQQPMIDGYNIQNSMDGLVEKFFFHRLPEKGKQLKDSFNDYINSSMFKDLAQKGVEWNIIQLLIKLAYRPTDLTSNNSLTALPKLQDSASENPEDDINWTAYLMEGWEDFKIPDDDEESDDNWILESEEDNKIQENNEDQLSDWSDEDMNGNPDHRTIQSHEIMLCGIPNPTTWNDRKLAVETEQEIQARILRDALESKSWLKAHVQIPWWSKNSYTEVGTYKLKSATFGLRWEQKQNTQKLLVISEYKILREILWMLQLPTNTHLFYRKGDNKFVPNPDVTTQSISKNTLHSILKEQCTYFDKVYELKMFKTDLRDANNPPPYTYVAFYENLCTELQKLIDVVKDLELKVDKQDETSTLITLMTNLEPILRKISFLHEIFRYCIIDWRNQPLWVCSARLLTLLYSVFPSTEDTYRVETSLNLFLASFSVYFNIIDVWLREGRLEDGRKEFFVYCDNEEFNVLPYEEEMVKMGVSPAPFLTKLVLLVRNAGKSMYHVIKLDKLSVLRKSAHNKGSLFKEYFDILNDELGALHSSIYFTSSNRSYLKVNTQLEEEIYNRNITNPDDCIDKYSSDSQSKLINVDTDKMDTHKIDTDKMMDESIQEAMEDPFLAEIFREYLEVDKKIIIKDEQKYESDHALSSTSLEVLKLLFVHPVLEKQLSTLLYKQYGRCAEIVMKSLLSEFHLIEHFIVLRKVLLMEAGNMIHNFYSFLFEEMKGNKWRNSVALTLQLVFCIEEEYPDLGANFSVILDDEDTNKCRTRITEINDITIGYITQWPICMIISPKAIARYNSIFKFLLSIKYAVWSLHNLRFSDLKETTKNQVQLKRLFVLKMWIQHCVTKIHFYFMGHVLHKYATELEETARQAIFIDDVINAHDKFLNSVEEHCLKKSQFILKKKIIEVLELCPMIESLWNLEMNGKLTEKDITELEDKYINTHLILYKILESIKEKASEMPLNIGHLEELSSEISYSLPECQYTDALV</sequence>
<dbReference type="GO" id="GO:0051225">
    <property type="term" value="P:spindle assembly"/>
    <property type="evidence" value="ECO:0007669"/>
    <property type="project" value="TreeGrafter"/>
</dbReference>
<evidence type="ECO:0000256" key="6">
    <source>
        <dbReference type="SAM" id="Coils"/>
    </source>
</evidence>
<dbReference type="InterPro" id="IPR040457">
    <property type="entry name" value="GCP_C"/>
</dbReference>
<evidence type="ECO:0000256" key="5">
    <source>
        <dbReference type="RuleBase" id="RU363050"/>
    </source>
</evidence>
<dbReference type="PANTHER" id="PTHR19302:SF33">
    <property type="entry name" value="GAMMA-TUBULIN COMPLEX COMPONENT 5"/>
    <property type="match status" value="1"/>
</dbReference>
<dbReference type="EMBL" id="GEDC01026679">
    <property type="protein sequence ID" value="JAS10619.1"/>
    <property type="molecule type" value="Transcribed_RNA"/>
</dbReference>
<keyword evidence="2 5" id="KW-0963">Cytoplasm</keyword>